<dbReference type="AlphaFoldDB" id="A0AA40HCQ1"/>
<evidence type="ECO:0000256" key="1">
    <source>
        <dbReference type="SAM" id="MobiDB-lite"/>
    </source>
</evidence>
<dbReference type="SUPFAM" id="SSF49265">
    <property type="entry name" value="Fibronectin type III"/>
    <property type="match status" value="2"/>
</dbReference>
<accession>A0AA40HCQ1</accession>
<keyword evidence="4" id="KW-1185">Reference proteome</keyword>
<gene>
    <name evidence="3" type="ORF">QTO34_012319</name>
</gene>
<organism evidence="3 4">
    <name type="scientific">Cnephaeus nilssonii</name>
    <name type="common">Northern bat</name>
    <name type="synonym">Eptesicus nilssonii</name>
    <dbReference type="NCBI Taxonomy" id="3371016"/>
    <lineage>
        <taxon>Eukaryota</taxon>
        <taxon>Metazoa</taxon>
        <taxon>Chordata</taxon>
        <taxon>Craniata</taxon>
        <taxon>Vertebrata</taxon>
        <taxon>Euteleostomi</taxon>
        <taxon>Mammalia</taxon>
        <taxon>Eutheria</taxon>
        <taxon>Laurasiatheria</taxon>
        <taxon>Chiroptera</taxon>
        <taxon>Yangochiroptera</taxon>
        <taxon>Vespertilionidae</taxon>
        <taxon>Cnephaeus</taxon>
    </lineage>
</organism>
<dbReference type="CDD" id="cd00063">
    <property type="entry name" value="FN3"/>
    <property type="match status" value="1"/>
</dbReference>
<dbReference type="InterPro" id="IPR003961">
    <property type="entry name" value="FN3_dom"/>
</dbReference>
<evidence type="ECO:0000313" key="3">
    <source>
        <dbReference type="EMBL" id="KAK1328744.1"/>
    </source>
</evidence>
<dbReference type="PROSITE" id="PS50853">
    <property type="entry name" value="FN3"/>
    <property type="match status" value="1"/>
</dbReference>
<dbReference type="InterPro" id="IPR036116">
    <property type="entry name" value="FN3_sf"/>
</dbReference>
<sequence length="404" mass="44610">MPSDVQVTRALRLQAGEGPEPKGPPTGFGAGEHKQNSCQGRGKDRPPGRRQPAPPQAGRLLVWGLGGSTVGDLVLGPWQVNGFVVNLFWAFDTHRQEKRTLNFRGSMLSHKVGNLTAQTSYEISAWARTGLGDSPLAFEHVVTKGVRPPAPSLKAKALNQTAVECAWTGPRDVVSEPECAPRFQLGGSLGSPPDFKGTVRWVLATELTPLLFAFCQVYGIFYATSFLDLYRNPKSLTTSLHNKTVIVGRDEQYLFLVRVVVPYQGPSSDSVVVRMIPDSRLPPRHLHTVRTGKTFAVMKWESPYDAPDQDLLYAIAVKDLIRKSDRSYKVKSRNSTVEYTLNKLEPGGKYHVVVQLGNMSKDASIKVTAVSLSAPDALKIITENDHVLLFWKSLALKEKYFQES</sequence>
<feature type="compositionally biased region" description="Basic and acidic residues" evidence="1">
    <location>
        <begin position="31"/>
        <end position="47"/>
    </location>
</feature>
<protein>
    <recommendedName>
        <fullName evidence="2">Fibronectin type-III domain-containing protein</fullName>
    </recommendedName>
</protein>
<feature type="region of interest" description="Disordered" evidence="1">
    <location>
        <begin position="1"/>
        <end position="58"/>
    </location>
</feature>
<dbReference type="InterPro" id="IPR013783">
    <property type="entry name" value="Ig-like_fold"/>
</dbReference>
<dbReference type="InterPro" id="IPR057841">
    <property type="entry name" value="FN3_SORL1"/>
</dbReference>
<dbReference type="SMART" id="SM00060">
    <property type="entry name" value="FN3"/>
    <property type="match status" value="2"/>
</dbReference>
<evidence type="ECO:0000259" key="2">
    <source>
        <dbReference type="PROSITE" id="PS50853"/>
    </source>
</evidence>
<proteinExistence type="predicted"/>
<comment type="caution">
    <text evidence="3">The sequence shown here is derived from an EMBL/GenBank/DDBJ whole genome shotgun (WGS) entry which is preliminary data.</text>
</comment>
<feature type="non-terminal residue" evidence="3">
    <location>
        <position position="404"/>
    </location>
</feature>
<dbReference type="Proteomes" id="UP001177744">
    <property type="component" value="Unassembled WGS sequence"/>
</dbReference>
<dbReference type="Pfam" id="PF25814">
    <property type="entry name" value="fn3_SORL1"/>
    <property type="match status" value="1"/>
</dbReference>
<reference evidence="3" key="1">
    <citation type="submission" date="2023-06" db="EMBL/GenBank/DDBJ databases">
        <title>Reference genome for the Northern bat (Eptesicus nilssonii), a most northern bat species.</title>
        <authorList>
            <person name="Laine V.N."/>
            <person name="Pulliainen A.T."/>
            <person name="Lilley T.M."/>
        </authorList>
    </citation>
    <scope>NUCLEOTIDE SEQUENCE</scope>
    <source>
        <strain evidence="3">BLF_Eptnil</strain>
        <tissue evidence="3">Kidney</tissue>
    </source>
</reference>
<dbReference type="Gene3D" id="2.60.40.10">
    <property type="entry name" value="Immunoglobulins"/>
    <property type="match status" value="1"/>
</dbReference>
<evidence type="ECO:0000313" key="4">
    <source>
        <dbReference type="Proteomes" id="UP001177744"/>
    </source>
</evidence>
<name>A0AA40HCQ1_CNENI</name>
<dbReference type="FunFam" id="2.60.40.10:FF:000404">
    <property type="entry name" value="Sortilin related receptor 1"/>
    <property type="match status" value="1"/>
</dbReference>
<dbReference type="EMBL" id="JAULJE010000023">
    <property type="protein sequence ID" value="KAK1328744.1"/>
    <property type="molecule type" value="Genomic_DNA"/>
</dbReference>
<feature type="domain" description="Fibronectin type-III" evidence="2">
    <location>
        <begin position="282"/>
        <end position="377"/>
    </location>
</feature>